<dbReference type="PANTHER" id="PTHR21666">
    <property type="entry name" value="PEPTIDASE-RELATED"/>
    <property type="match status" value="1"/>
</dbReference>
<dbReference type="GO" id="GO:0004222">
    <property type="term" value="F:metalloendopeptidase activity"/>
    <property type="evidence" value="ECO:0007669"/>
    <property type="project" value="TreeGrafter"/>
</dbReference>
<dbReference type="InterPro" id="IPR011055">
    <property type="entry name" value="Dup_hybrid_motif"/>
</dbReference>
<evidence type="ECO:0000313" key="6">
    <source>
        <dbReference type="Proteomes" id="UP000321580"/>
    </source>
</evidence>
<dbReference type="CDD" id="cd12797">
    <property type="entry name" value="M23_peptidase"/>
    <property type="match status" value="1"/>
</dbReference>
<feature type="region of interest" description="Disordered" evidence="3">
    <location>
        <begin position="267"/>
        <end position="299"/>
    </location>
</feature>
<keyword evidence="6" id="KW-1185">Reference proteome</keyword>
<proteinExistence type="predicted"/>
<dbReference type="AlphaFoldDB" id="A0A5C6RNT2"/>
<dbReference type="InterPro" id="IPR050570">
    <property type="entry name" value="Cell_wall_metabolism_enzyme"/>
</dbReference>
<feature type="domain" description="M23ase beta-sheet core" evidence="4">
    <location>
        <begin position="334"/>
        <end position="422"/>
    </location>
</feature>
<dbReference type="SUPFAM" id="SSF51261">
    <property type="entry name" value="Duplicated hybrid motif"/>
    <property type="match status" value="1"/>
</dbReference>
<dbReference type="Gene3D" id="2.70.70.10">
    <property type="entry name" value="Glucose Permease (Domain IIA)"/>
    <property type="match status" value="1"/>
</dbReference>
<dbReference type="PANTHER" id="PTHR21666:SF289">
    <property type="entry name" value="L-ALA--D-GLU ENDOPEPTIDASE"/>
    <property type="match status" value="1"/>
</dbReference>
<evidence type="ECO:0000259" key="4">
    <source>
        <dbReference type="Pfam" id="PF01551"/>
    </source>
</evidence>
<evidence type="ECO:0000256" key="2">
    <source>
        <dbReference type="SAM" id="Coils"/>
    </source>
</evidence>
<keyword evidence="2" id="KW-0175">Coiled coil</keyword>
<dbReference type="Proteomes" id="UP000321580">
    <property type="component" value="Unassembled WGS sequence"/>
</dbReference>
<dbReference type="Pfam" id="PF01551">
    <property type="entry name" value="Peptidase_M23"/>
    <property type="match status" value="1"/>
</dbReference>
<evidence type="ECO:0000313" key="5">
    <source>
        <dbReference type="EMBL" id="TXB63290.1"/>
    </source>
</evidence>
<sequence length="429" mass="49292">MSRRKHNSAYRPAILRLSKTALPGLLLFAALLWGTCAHGQNRQQLEQKRQQLLREIRETELALDETKENKNATLEQYLALKRQIRNRQELMTTLKTEIGHVARSIERSEEVLNALELDIEKLKAEYAHTIRGAYRHHLSNSMLIFLFSADSFNDAFQRWQYIRQYDRFRKKQAYNILQTQAMLAERAQGLEARKLEQERLLITQQQQQALLSRELQDKDQLLAQLNSNEQELMSALNEQQQAHEQLNQAIEDIIVAEIAKKRRASRERLTAAGASSEGPAEPEMPKVSPASSPDAGTDFAQIKGQFPWPVRSGRISKPFGQVIEVEDTGLKLPNNGIEIETEPQARVFPVYPGEVTHITFVPVYQNAVLLNHGDYYTLYYRIEEVFVKKGDFVGPESPIGRLGPEKTAVHFEIWKGTQKLDPSQWLKKR</sequence>
<dbReference type="RefSeq" id="WP_147167362.1">
    <property type="nucleotide sequence ID" value="NZ_VOOR01000017.1"/>
</dbReference>
<feature type="coiled-coil region" evidence="2">
    <location>
        <begin position="211"/>
        <end position="256"/>
    </location>
</feature>
<dbReference type="EMBL" id="VOOR01000017">
    <property type="protein sequence ID" value="TXB63290.1"/>
    <property type="molecule type" value="Genomic_DNA"/>
</dbReference>
<accession>A0A5C6RNT2</accession>
<dbReference type="InterPro" id="IPR016047">
    <property type="entry name" value="M23ase_b-sheet_dom"/>
</dbReference>
<dbReference type="OrthoDB" id="9815884at2"/>
<organism evidence="5 6">
    <name type="scientific">Phaeodactylibacter luteus</name>
    <dbReference type="NCBI Taxonomy" id="1564516"/>
    <lineage>
        <taxon>Bacteria</taxon>
        <taxon>Pseudomonadati</taxon>
        <taxon>Bacteroidota</taxon>
        <taxon>Saprospiria</taxon>
        <taxon>Saprospirales</taxon>
        <taxon>Haliscomenobacteraceae</taxon>
        <taxon>Phaeodactylibacter</taxon>
    </lineage>
</organism>
<dbReference type="Gene3D" id="6.10.250.3150">
    <property type="match status" value="1"/>
</dbReference>
<feature type="coiled-coil region" evidence="2">
    <location>
        <begin position="42"/>
        <end position="132"/>
    </location>
</feature>
<reference evidence="5 6" key="1">
    <citation type="submission" date="2019-08" db="EMBL/GenBank/DDBJ databases">
        <title>Genome of Phaeodactylibacter luteus.</title>
        <authorList>
            <person name="Bowman J.P."/>
        </authorList>
    </citation>
    <scope>NUCLEOTIDE SEQUENCE [LARGE SCALE GENOMIC DNA]</scope>
    <source>
        <strain evidence="5 6">KCTC 42180</strain>
    </source>
</reference>
<gene>
    <name evidence="5" type="ORF">FRY97_09935</name>
</gene>
<protein>
    <submittedName>
        <fullName evidence="5">Peptidoglycan DD-metalloendopeptidase family protein</fullName>
    </submittedName>
</protein>
<evidence type="ECO:0000256" key="1">
    <source>
        <dbReference type="ARBA" id="ARBA00022729"/>
    </source>
</evidence>
<name>A0A5C6RNT2_9BACT</name>
<comment type="caution">
    <text evidence="5">The sequence shown here is derived from an EMBL/GenBank/DDBJ whole genome shotgun (WGS) entry which is preliminary data.</text>
</comment>
<keyword evidence="1" id="KW-0732">Signal</keyword>
<evidence type="ECO:0000256" key="3">
    <source>
        <dbReference type="SAM" id="MobiDB-lite"/>
    </source>
</evidence>